<organism evidence="2 3">
    <name type="scientific">Flavobacterium degerlachei</name>
    <dbReference type="NCBI Taxonomy" id="229203"/>
    <lineage>
        <taxon>Bacteria</taxon>
        <taxon>Pseudomonadati</taxon>
        <taxon>Bacteroidota</taxon>
        <taxon>Flavobacteriia</taxon>
        <taxon>Flavobacteriales</taxon>
        <taxon>Flavobacteriaceae</taxon>
        <taxon>Flavobacterium</taxon>
    </lineage>
</organism>
<dbReference type="EMBL" id="FNMV01000022">
    <property type="protein sequence ID" value="SDY01753.1"/>
    <property type="molecule type" value="Genomic_DNA"/>
</dbReference>
<dbReference type="OrthoDB" id="1092431at2"/>
<dbReference type="InterPro" id="IPR014710">
    <property type="entry name" value="RmlC-like_jellyroll"/>
</dbReference>
<reference evidence="3" key="1">
    <citation type="submission" date="2016-10" db="EMBL/GenBank/DDBJ databases">
        <authorList>
            <person name="Varghese N."/>
            <person name="Submissions S."/>
        </authorList>
    </citation>
    <scope>NUCLEOTIDE SEQUENCE [LARGE SCALE GENOMIC DNA]</scope>
    <source>
        <strain evidence="3">DSM 15718</strain>
    </source>
</reference>
<evidence type="ECO:0000313" key="2">
    <source>
        <dbReference type="EMBL" id="SDY01753.1"/>
    </source>
</evidence>
<proteinExistence type="predicted"/>
<dbReference type="Pfam" id="PF00027">
    <property type="entry name" value="cNMP_binding"/>
    <property type="match status" value="1"/>
</dbReference>
<dbReference type="STRING" id="229203.SAMN05444338_12211"/>
<keyword evidence="2" id="KW-0808">Transferase</keyword>
<keyword evidence="3" id="KW-1185">Reference proteome</keyword>
<dbReference type="Gene3D" id="2.60.120.10">
    <property type="entry name" value="Jelly Rolls"/>
    <property type="match status" value="1"/>
</dbReference>
<dbReference type="AlphaFoldDB" id="A0A1H3GEK3"/>
<dbReference type="InterPro" id="IPR018490">
    <property type="entry name" value="cNMP-bd_dom_sf"/>
</dbReference>
<feature type="domain" description="Cyclic nucleotide-binding" evidence="1">
    <location>
        <begin position="30"/>
        <end position="115"/>
    </location>
</feature>
<dbReference type="InterPro" id="IPR000595">
    <property type="entry name" value="cNMP-bd_dom"/>
</dbReference>
<accession>A0A1H3GEK3</accession>
<dbReference type="RefSeq" id="WP_091435195.1">
    <property type="nucleotide sequence ID" value="NZ_FNMV01000022.1"/>
</dbReference>
<evidence type="ECO:0000313" key="3">
    <source>
        <dbReference type="Proteomes" id="UP000198569"/>
    </source>
</evidence>
<dbReference type="CDD" id="cd00038">
    <property type="entry name" value="CAP_ED"/>
    <property type="match status" value="1"/>
</dbReference>
<sequence length="193" mass="22038">MYEQLAKSIGEKVALTTEEFELCKTFFIPKKIRKKQTLLLEGDVCTYNAFIEKGVLRSYTIDDKGNEHIVQFGFEGWWVTDLSSYLTGANSIYTIEAIEDSELLLLTASAREELMIQIPAFERYQRLLLQNAYIALQTRVNSALNATAEEKYLNLTASYPTIIARVPQHMVASYLGLTPETLSRVRKQISLRK</sequence>
<dbReference type="GO" id="GO:0016301">
    <property type="term" value="F:kinase activity"/>
    <property type="evidence" value="ECO:0007669"/>
    <property type="project" value="UniProtKB-KW"/>
</dbReference>
<keyword evidence="2" id="KW-0418">Kinase</keyword>
<gene>
    <name evidence="2" type="ORF">SAMN05444338_12211</name>
</gene>
<dbReference type="Proteomes" id="UP000198569">
    <property type="component" value="Unassembled WGS sequence"/>
</dbReference>
<evidence type="ECO:0000259" key="1">
    <source>
        <dbReference type="Pfam" id="PF00027"/>
    </source>
</evidence>
<protein>
    <submittedName>
        <fullName evidence="2">cAMP-binding domain of CRP or a regulatory subunit of cAMP-dependent protein kinases</fullName>
    </submittedName>
</protein>
<name>A0A1H3GEK3_9FLAO</name>
<dbReference type="SUPFAM" id="SSF51206">
    <property type="entry name" value="cAMP-binding domain-like"/>
    <property type="match status" value="1"/>
</dbReference>